<dbReference type="Pfam" id="PF00646">
    <property type="entry name" value="F-box"/>
    <property type="match status" value="1"/>
</dbReference>
<dbReference type="SUPFAM" id="SSF81383">
    <property type="entry name" value="F-box domain"/>
    <property type="match status" value="1"/>
</dbReference>
<dbReference type="Gene3D" id="2.130.10.10">
    <property type="entry name" value="YVTN repeat-like/Quinoprotein amine dehydrogenase"/>
    <property type="match status" value="2"/>
</dbReference>
<feature type="domain" description="F-box" evidence="2">
    <location>
        <begin position="32"/>
        <end position="68"/>
    </location>
</feature>
<dbReference type="SUPFAM" id="SSF82171">
    <property type="entry name" value="DPP6 N-terminal domain-like"/>
    <property type="match status" value="1"/>
</dbReference>
<dbReference type="SMART" id="SM00320">
    <property type="entry name" value="WD40"/>
    <property type="match status" value="3"/>
</dbReference>
<keyword evidence="4" id="KW-1185">Reference proteome</keyword>
<dbReference type="InterPro" id="IPR015943">
    <property type="entry name" value="WD40/YVTN_repeat-like_dom_sf"/>
</dbReference>
<gene>
    <name evidence="3" type="ORF">EHSB41UT_00519</name>
</gene>
<dbReference type="PANTHER" id="PTHR19879:SF9">
    <property type="entry name" value="TRANSCRIPTION INITIATION FACTOR TFIID SUBUNIT 5"/>
    <property type="match status" value="1"/>
</dbReference>
<dbReference type="InterPro" id="IPR001680">
    <property type="entry name" value="WD40_rpt"/>
</dbReference>
<evidence type="ECO:0000256" key="1">
    <source>
        <dbReference type="PROSITE-ProRule" id="PRU00221"/>
    </source>
</evidence>
<keyword evidence="1" id="KW-0853">WD repeat</keyword>
<dbReference type="Pfam" id="PF00400">
    <property type="entry name" value="WD40"/>
    <property type="match status" value="1"/>
</dbReference>
<accession>A0A1X7AEX1</accession>
<evidence type="ECO:0000259" key="2">
    <source>
        <dbReference type="Pfam" id="PF00646"/>
    </source>
</evidence>
<feature type="repeat" description="WD" evidence="1">
    <location>
        <begin position="473"/>
        <end position="514"/>
    </location>
</feature>
<dbReference type="InterPro" id="IPR036047">
    <property type="entry name" value="F-box-like_dom_sf"/>
</dbReference>
<dbReference type="Proteomes" id="UP000196573">
    <property type="component" value="Unassembled WGS sequence"/>
</dbReference>
<dbReference type="EMBL" id="FWPT01000001">
    <property type="protein sequence ID" value="SMA35331.1"/>
    <property type="molecule type" value="Genomic_DNA"/>
</dbReference>
<protein>
    <submittedName>
        <fullName evidence="3">WD domain, G-beta repeat</fullName>
    </submittedName>
</protein>
<dbReference type="AlphaFoldDB" id="A0A1X7AEX1"/>
<name>A0A1X7AEX1_9GAMM</name>
<dbReference type="PROSITE" id="PS50082">
    <property type="entry name" value="WD_REPEATS_2"/>
    <property type="match status" value="1"/>
</dbReference>
<evidence type="ECO:0000313" key="3">
    <source>
        <dbReference type="EMBL" id="SMA35331.1"/>
    </source>
</evidence>
<dbReference type="InterPro" id="IPR001810">
    <property type="entry name" value="F-box_dom"/>
</dbReference>
<organism evidence="3 4">
    <name type="scientific">Parendozoicomonas haliclonae</name>
    <dbReference type="NCBI Taxonomy" id="1960125"/>
    <lineage>
        <taxon>Bacteria</taxon>
        <taxon>Pseudomonadati</taxon>
        <taxon>Pseudomonadota</taxon>
        <taxon>Gammaproteobacteria</taxon>
        <taxon>Oceanospirillales</taxon>
        <taxon>Endozoicomonadaceae</taxon>
        <taxon>Parendozoicomonas</taxon>
    </lineage>
</organism>
<reference evidence="3 4" key="1">
    <citation type="submission" date="2017-03" db="EMBL/GenBank/DDBJ databases">
        <authorList>
            <person name="Afonso C.L."/>
            <person name="Miller P.J."/>
            <person name="Scott M.A."/>
            <person name="Spackman E."/>
            <person name="Goraichik I."/>
            <person name="Dimitrov K.M."/>
            <person name="Suarez D.L."/>
            <person name="Swayne D.E."/>
        </authorList>
    </citation>
    <scope>NUCLEOTIDE SEQUENCE [LARGE SCALE GENOMIC DNA]</scope>
    <source>
        <strain evidence="3">SB41UT1</strain>
    </source>
</reference>
<evidence type="ECO:0000313" key="4">
    <source>
        <dbReference type="Proteomes" id="UP000196573"/>
    </source>
</evidence>
<dbReference type="PANTHER" id="PTHR19879">
    <property type="entry name" value="TRANSCRIPTION INITIATION FACTOR TFIID"/>
    <property type="match status" value="1"/>
</dbReference>
<proteinExistence type="predicted"/>
<sequence>MANNGGLVPPGTEAKAFNRLVYLVSESVKPQWEDLNTDVLKAIFEYLPLKELMACQRLNKRSASIIDATHLRARCFWKNFPLTLPHTFYAAFKEYPAFHKALCFSEPTHKDFKDLNSIENHQSYHKILFYELAKHKTLAQWSLKERYSEVFSRDVLCAFFSRNGKYMVSTTVDDTVGISSCTEAGGWKKEALLEIPPRCDNFIGVTGASFTPDCTQVLVQSPPDNCLLKHQDGDRWLVHQQLDLSGTTHISPCGQNLFSIRGGTAKVMVKNQGGLWETVQEIEHTEWKKNSGESIKLALCRNGQQMATFTAENLRLYNKSADGLWECVYLYNAMTDVNHAVFSPTGKYLALGAFGRGRGRGRVTILIRSGAQSDQPWIDSHSMQHTRELNALFFSPDSSHLIMCSTPCVMYLARNNFSGQCNITATDQEGNEAPVYASGGAFSPDGLQLILINSNVATILVCKPDGNWRQVYNLTQRQTINSVEFGPSGMQVITASRDKSVRIYDVVLGESTNSP</sequence>